<dbReference type="EMBL" id="BIFH01000013">
    <property type="protein sequence ID" value="GCD92698.1"/>
    <property type="molecule type" value="Genomic_DNA"/>
</dbReference>
<protein>
    <recommendedName>
        <fullName evidence="4">ABM domain-containing protein</fullName>
    </recommendedName>
</protein>
<organism evidence="2 3">
    <name type="scientific">Embleya hyalina</name>
    <dbReference type="NCBI Taxonomy" id="516124"/>
    <lineage>
        <taxon>Bacteria</taxon>
        <taxon>Bacillati</taxon>
        <taxon>Actinomycetota</taxon>
        <taxon>Actinomycetes</taxon>
        <taxon>Kitasatosporales</taxon>
        <taxon>Streptomycetaceae</taxon>
        <taxon>Embleya</taxon>
    </lineage>
</organism>
<evidence type="ECO:0008006" key="4">
    <source>
        <dbReference type="Google" id="ProtNLM"/>
    </source>
</evidence>
<dbReference type="AlphaFoldDB" id="A0A401YDN6"/>
<dbReference type="OrthoDB" id="1550900at2"/>
<evidence type="ECO:0000313" key="2">
    <source>
        <dbReference type="EMBL" id="GCD92698.1"/>
    </source>
</evidence>
<dbReference type="RefSeq" id="WP_126635039.1">
    <property type="nucleotide sequence ID" value="NZ_BIFH01000013.1"/>
</dbReference>
<sequence length="98" mass="10767">MPIVAVFDVPGMTRSQYEQSAEKVSGRPGPVKNPSDWPVSGLISHTSAATPDGWLVVDVWESEEAFREFGKTIIPILQELGVPDPRPRIYPTHTVVTP</sequence>
<reference evidence="2 3" key="1">
    <citation type="submission" date="2018-12" db="EMBL/GenBank/DDBJ databases">
        <title>Draft genome sequence of Embleya hyalina NBRC 13850T.</title>
        <authorList>
            <person name="Komaki H."/>
            <person name="Hosoyama A."/>
            <person name="Kimura A."/>
            <person name="Ichikawa N."/>
            <person name="Tamura T."/>
        </authorList>
    </citation>
    <scope>NUCLEOTIDE SEQUENCE [LARGE SCALE GENOMIC DNA]</scope>
    <source>
        <strain evidence="2 3">NBRC 13850</strain>
    </source>
</reference>
<keyword evidence="3" id="KW-1185">Reference proteome</keyword>
<evidence type="ECO:0000256" key="1">
    <source>
        <dbReference type="SAM" id="MobiDB-lite"/>
    </source>
</evidence>
<evidence type="ECO:0000313" key="3">
    <source>
        <dbReference type="Proteomes" id="UP000286931"/>
    </source>
</evidence>
<accession>A0A401YDN6</accession>
<name>A0A401YDN6_9ACTN</name>
<gene>
    <name evidence="2" type="ORF">EHYA_00337</name>
</gene>
<feature type="region of interest" description="Disordered" evidence="1">
    <location>
        <begin position="17"/>
        <end position="38"/>
    </location>
</feature>
<dbReference type="Proteomes" id="UP000286931">
    <property type="component" value="Unassembled WGS sequence"/>
</dbReference>
<comment type="caution">
    <text evidence="2">The sequence shown here is derived from an EMBL/GenBank/DDBJ whole genome shotgun (WGS) entry which is preliminary data.</text>
</comment>
<proteinExistence type="predicted"/>